<evidence type="ECO:0000256" key="1">
    <source>
        <dbReference type="SAM" id="MobiDB-lite"/>
    </source>
</evidence>
<organism evidence="3 4">
    <name type="scientific">Mortierella polycephala</name>
    <dbReference type="NCBI Taxonomy" id="41804"/>
    <lineage>
        <taxon>Eukaryota</taxon>
        <taxon>Fungi</taxon>
        <taxon>Fungi incertae sedis</taxon>
        <taxon>Mucoromycota</taxon>
        <taxon>Mortierellomycotina</taxon>
        <taxon>Mortierellomycetes</taxon>
        <taxon>Mortierellales</taxon>
        <taxon>Mortierellaceae</taxon>
        <taxon>Mortierella</taxon>
    </lineage>
</organism>
<feature type="region of interest" description="Disordered" evidence="1">
    <location>
        <begin position="32"/>
        <end position="52"/>
    </location>
</feature>
<accession>A0A9P6Q853</accession>
<comment type="caution">
    <text evidence="3">The sequence shown here is derived from an EMBL/GenBank/DDBJ whole genome shotgun (WGS) entry which is preliminary data.</text>
</comment>
<dbReference type="AlphaFoldDB" id="A0A9P6Q853"/>
<keyword evidence="4" id="KW-1185">Reference proteome</keyword>
<dbReference type="EMBL" id="JAAAJA010000149">
    <property type="protein sequence ID" value="KAG0260613.1"/>
    <property type="molecule type" value="Genomic_DNA"/>
</dbReference>
<gene>
    <name evidence="3" type="ORF">BG011_001742</name>
</gene>
<dbReference type="InterPro" id="IPR019783">
    <property type="entry name" value="SDO1/SBDS_N"/>
</dbReference>
<dbReference type="SUPFAM" id="SSF89895">
    <property type="entry name" value="FYSH domain"/>
    <property type="match status" value="1"/>
</dbReference>
<name>A0A9P6Q853_9FUNG</name>
<dbReference type="Gene3D" id="3.30.1250.10">
    <property type="entry name" value="Ribosome maturation protein SBDS, N-terminal domain"/>
    <property type="match status" value="1"/>
</dbReference>
<sequence>MEKIVYKAPNAPGQRMPDVFIMTEPGMANKYRAQKGHQGQMGSHGKGSDANEPQLALVDVVQSFDIFQTTTGKGFEGNVARPAKSDLAAIFDTENEQKIVEQILLEGEIQGAR</sequence>
<evidence type="ECO:0000313" key="4">
    <source>
        <dbReference type="Proteomes" id="UP000726737"/>
    </source>
</evidence>
<dbReference type="OrthoDB" id="2567806at2759"/>
<evidence type="ECO:0000313" key="3">
    <source>
        <dbReference type="EMBL" id="KAG0260613.1"/>
    </source>
</evidence>
<proteinExistence type="predicted"/>
<dbReference type="Proteomes" id="UP000726737">
    <property type="component" value="Unassembled WGS sequence"/>
</dbReference>
<protein>
    <recommendedName>
        <fullName evidence="2">Ribosome maturation protein SDO1/SBDS N-terminal domain-containing protein</fullName>
    </recommendedName>
</protein>
<reference evidence="3" key="1">
    <citation type="journal article" date="2020" name="Fungal Divers.">
        <title>Resolving the Mortierellaceae phylogeny through synthesis of multi-gene phylogenetics and phylogenomics.</title>
        <authorList>
            <person name="Vandepol N."/>
            <person name="Liber J."/>
            <person name="Desiro A."/>
            <person name="Na H."/>
            <person name="Kennedy M."/>
            <person name="Barry K."/>
            <person name="Grigoriev I.V."/>
            <person name="Miller A.N."/>
            <person name="O'Donnell K."/>
            <person name="Stajich J.E."/>
            <person name="Bonito G."/>
        </authorList>
    </citation>
    <scope>NUCLEOTIDE SEQUENCE</scope>
    <source>
        <strain evidence="3">KOD948</strain>
    </source>
</reference>
<dbReference type="Pfam" id="PF01172">
    <property type="entry name" value="SBDS_N"/>
    <property type="match status" value="1"/>
</dbReference>
<evidence type="ECO:0000259" key="2">
    <source>
        <dbReference type="Pfam" id="PF01172"/>
    </source>
</evidence>
<feature type="domain" description="Ribosome maturation protein SDO1/SBDS N-terminal" evidence="2">
    <location>
        <begin position="52"/>
        <end position="111"/>
    </location>
</feature>
<dbReference type="InterPro" id="IPR036786">
    <property type="entry name" value="Ribosome_mat_SBDS_N_sf"/>
</dbReference>